<keyword evidence="1" id="KW-0812">Transmembrane</keyword>
<sequence>MVFDHWISPTSSILATPSSTTNKPTTKQTWFGSRNNFIQVFQLTLVCLFVCLILLLGTERRGALHCWSCSTSQSSIHPPLILSGKQKRKTEKKKKKKLASLPAFSVFSSILGSFQCITCIIWDIILWDIMHLACSSFQACFGFMIYDSGLGFRIQDSGSQDTWGRKKRK</sequence>
<dbReference type="Proteomes" id="UP000241462">
    <property type="component" value="Unassembled WGS sequence"/>
</dbReference>
<keyword evidence="1" id="KW-0472">Membrane</keyword>
<evidence type="ECO:0000313" key="3">
    <source>
        <dbReference type="Proteomes" id="UP000241462"/>
    </source>
</evidence>
<dbReference type="InParanoid" id="A0A2T3A3X1"/>
<feature type="transmembrane region" description="Helical" evidence="1">
    <location>
        <begin position="37"/>
        <end position="57"/>
    </location>
</feature>
<organism evidence="2 3">
    <name type="scientific">Coniella lustricola</name>
    <dbReference type="NCBI Taxonomy" id="2025994"/>
    <lineage>
        <taxon>Eukaryota</taxon>
        <taxon>Fungi</taxon>
        <taxon>Dikarya</taxon>
        <taxon>Ascomycota</taxon>
        <taxon>Pezizomycotina</taxon>
        <taxon>Sordariomycetes</taxon>
        <taxon>Sordariomycetidae</taxon>
        <taxon>Diaporthales</taxon>
        <taxon>Schizoparmaceae</taxon>
        <taxon>Coniella</taxon>
    </lineage>
</organism>
<dbReference type="EMBL" id="KZ678479">
    <property type="protein sequence ID" value="PSR82386.1"/>
    <property type="molecule type" value="Genomic_DNA"/>
</dbReference>
<gene>
    <name evidence="2" type="ORF">BD289DRAFT_16290</name>
</gene>
<evidence type="ECO:0000313" key="2">
    <source>
        <dbReference type="EMBL" id="PSR82386.1"/>
    </source>
</evidence>
<accession>A0A2T3A3X1</accession>
<feature type="transmembrane region" description="Helical" evidence="1">
    <location>
        <begin position="129"/>
        <end position="146"/>
    </location>
</feature>
<keyword evidence="3" id="KW-1185">Reference proteome</keyword>
<evidence type="ECO:0000256" key="1">
    <source>
        <dbReference type="SAM" id="Phobius"/>
    </source>
</evidence>
<feature type="transmembrane region" description="Helical" evidence="1">
    <location>
        <begin position="98"/>
        <end position="123"/>
    </location>
</feature>
<proteinExistence type="predicted"/>
<reference evidence="2 3" key="1">
    <citation type="journal article" date="2018" name="Mycol. Prog.">
        <title>Coniella lustricola, a new species from submerged detritus.</title>
        <authorList>
            <person name="Raudabaugh D.B."/>
            <person name="Iturriaga T."/>
            <person name="Carver A."/>
            <person name="Mondo S."/>
            <person name="Pangilinan J."/>
            <person name="Lipzen A."/>
            <person name="He G."/>
            <person name="Amirebrahimi M."/>
            <person name="Grigoriev I.V."/>
            <person name="Miller A.N."/>
        </authorList>
    </citation>
    <scope>NUCLEOTIDE SEQUENCE [LARGE SCALE GENOMIC DNA]</scope>
    <source>
        <strain evidence="2 3">B22-T-1</strain>
    </source>
</reference>
<protein>
    <submittedName>
        <fullName evidence="2">Uncharacterized protein</fullName>
    </submittedName>
</protein>
<name>A0A2T3A3X1_9PEZI</name>
<dbReference type="AlphaFoldDB" id="A0A2T3A3X1"/>
<keyword evidence="1" id="KW-1133">Transmembrane helix</keyword>